<feature type="transmembrane region" description="Helical" evidence="1">
    <location>
        <begin position="103"/>
        <end position="124"/>
    </location>
</feature>
<dbReference type="OrthoDB" id="2447941at2"/>
<dbReference type="EMBL" id="PNFV01000001">
    <property type="protein sequence ID" value="PMB83491.1"/>
    <property type="molecule type" value="Genomic_DNA"/>
</dbReference>
<evidence type="ECO:0000313" key="3">
    <source>
        <dbReference type="Proteomes" id="UP000239920"/>
    </source>
</evidence>
<dbReference type="PIRSF" id="PIRSF037259">
    <property type="entry name" value="EcsB_ABC"/>
    <property type="match status" value="1"/>
</dbReference>
<proteinExistence type="predicted"/>
<gene>
    <name evidence="2" type="ORF">CK797_01475</name>
</gene>
<sequence>MNNLFNKRRQRHFMLLLKYWRLVFNDHFVIALFFLFGALAYGYAQWLPQLGPQLWWSRWLLVAWFTALAQVGRLATLVERPDPVFLLPQVGHMQRYLRQAGRYSLILGELMTLAGTFVALPFALTTEKMTTVAIVAAILSAVLAKASWLQLAQGMVSQQWVRQRSWLRLFQWGIPLVIAVVTWLVNPLAGAALGIVIMVATTCLFHPAKLMIDWQMAVKTEDDRMYSVYRFFNLFTDVPKVQGNVKRRAWANGLIRLLTAPGHPWAYLYARGLLRNTDISGIIIRLTLLAMVVVFLVPITWLNTVLVVLFIYLIATQLMPLFDQFDGNVFTHLYPVTVAQRQADFSRLLVSVTTLVALLIVLASLGIELNWRQFLINLVLAVVEVVLLTRFYFRARIKKLSEEI</sequence>
<feature type="transmembrane region" description="Helical" evidence="1">
    <location>
        <begin position="282"/>
        <end position="315"/>
    </location>
</feature>
<feature type="transmembrane region" description="Helical" evidence="1">
    <location>
        <begin position="373"/>
        <end position="393"/>
    </location>
</feature>
<keyword evidence="1" id="KW-0812">Transmembrane</keyword>
<dbReference type="Pfam" id="PF05975">
    <property type="entry name" value="EcsB"/>
    <property type="match status" value="1"/>
</dbReference>
<accession>A0A2J6NQ90</accession>
<reference evidence="2 3" key="1">
    <citation type="submission" date="2017-09" db="EMBL/GenBank/DDBJ databases">
        <title>Bacterial strain isolated from the female urinary microbiota.</title>
        <authorList>
            <person name="Thomas-White K."/>
            <person name="Kumar N."/>
            <person name="Forster S."/>
            <person name="Putonti C."/>
            <person name="Lawley T."/>
            <person name="Wolfe A.J."/>
        </authorList>
    </citation>
    <scope>NUCLEOTIDE SEQUENCE [LARGE SCALE GENOMIC DNA]</scope>
    <source>
        <strain evidence="2 3">UMB0683</strain>
    </source>
</reference>
<feature type="transmembrane region" description="Helical" evidence="1">
    <location>
        <begin position="130"/>
        <end position="148"/>
    </location>
</feature>
<name>A0A2J6NQ90_9LACO</name>
<keyword evidence="1" id="KW-0472">Membrane</keyword>
<dbReference type="InterPro" id="IPR010288">
    <property type="entry name" value="EcsB_ABC"/>
</dbReference>
<keyword evidence="1" id="KW-1133">Transmembrane helix</keyword>
<comment type="caution">
    <text evidence="2">The sequence shown here is derived from an EMBL/GenBank/DDBJ whole genome shotgun (WGS) entry which is preliminary data.</text>
</comment>
<dbReference type="RefSeq" id="WP_104688045.1">
    <property type="nucleotide sequence ID" value="NZ_JBKTHY010000008.1"/>
</dbReference>
<dbReference type="AlphaFoldDB" id="A0A2J6NQ90"/>
<feature type="transmembrane region" description="Helical" evidence="1">
    <location>
        <begin position="191"/>
        <end position="212"/>
    </location>
</feature>
<dbReference type="GO" id="GO:0016020">
    <property type="term" value="C:membrane"/>
    <property type="evidence" value="ECO:0007669"/>
    <property type="project" value="InterPro"/>
</dbReference>
<organism evidence="2 3">
    <name type="scientific">Limosilactobacillus pontis</name>
    <dbReference type="NCBI Taxonomy" id="35787"/>
    <lineage>
        <taxon>Bacteria</taxon>
        <taxon>Bacillati</taxon>
        <taxon>Bacillota</taxon>
        <taxon>Bacilli</taxon>
        <taxon>Lactobacillales</taxon>
        <taxon>Lactobacillaceae</taxon>
        <taxon>Limosilactobacillus</taxon>
    </lineage>
</organism>
<dbReference type="Proteomes" id="UP000239920">
    <property type="component" value="Unassembled WGS sequence"/>
</dbReference>
<evidence type="ECO:0000256" key="1">
    <source>
        <dbReference type="SAM" id="Phobius"/>
    </source>
</evidence>
<protein>
    <submittedName>
        <fullName evidence="2">ABC transporter</fullName>
    </submittedName>
</protein>
<evidence type="ECO:0000313" key="2">
    <source>
        <dbReference type="EMBL" id="PMB83491.1"/>
    </source>
</evidence>
<feature type="transmembrane region" description="Helical" evidence="1">
    <location>
        <begin position="348"/>
        <end position="367"/>
    </location>
</feature>
<feature type="transmembrane region" description="Helical" evidence="1">
    <location>
        <begin position="169"/>
        <end position="185"/>
    </location>
</feature>
<feature type="transmembrane region" description="Helical" evidence="1">
    <location>
        <begin position="54"/>
        <end position="71"/>
    </location>
</feature>